<evidence type="ECO:0000256" key="1">
    <source>
        <dbReference type="ARBA" id="ARBA00004496"/>
    </source>
</evidence>
<dbReference type="Pfam" id="PF04912">
    <property type="entry name" value="Dynamitin"/>
    <property type="match status" value="2"/>
</dbReference>
<reference evidence="4 5" key="1">
    <citation type="journal article" date="2021" name="DNA Res.">
        <title>Genome analysis of Candida subhashii reveals its hybrid nature and dual mitochondrial genome conformations.</title>
        <authorList>
            <person name="Mixao V."/>
            <person name="Hegedusova E."/>
            <person name="Saus E."/>
            <person name="Pryszcz L.P."/>
            <person name="Cillingova A."/>
            <person name="Nosek J."/>
            <person name="Gabaldon T."/>
        </authorList>
    </citation>
    <scope>NUCLEOTIDE SEQUENCE [LARGE SCALE GENOMIC DNA]</scope>
    <source>
        <strain evidence="4 5">CBS 10753</strain>
    </source>
</reference>
<keyword evidence="2" id="KW-0963">Cytoplasm</keyword>
<evidence type="ECO:0000256" key="3">
    <source>
        <dbReference type="SAM" id="Coils"/>
    </source>
</evidence>
<protein>
    <submittedName>
        <fullName evidence="4">Uncharacterized protein</fullName>
    </submittedName>
</protein>
<dbReference type="Proteomes" id="UP000694255">
    <property type="component" value="Unassembled WGS sequence"/>
</dbReference>
<dbReference type="PANTHER" id="PTHR15346">
    <property type="entry name" value="DYNACTIN SUBUNIT"/>
    <property type="match status" value="1"/>
</dbReference>
<dbReference type="AlphaFoldDB" id="A0A8J5QE87"/>
<dbReference type="RefSeq" id="XP_049261131.1">
    <property type="nucleotide sequence ID" value="XM_049409654.1"/>
</dbReference>
<accession>A0A8J5QE87</accession>
<feature type="coiled-coil region" evidence="3">
    <location>
        <begin position="329"/>
        <end position="374"/>
    </location>
</feature>
<sequence>MDKYGDLPDIEKDAQEIFETSDVESDIEYASPQEIEQTTPTELNVDNLPSEAKGIFSNSHISGNRAVDFSGSIHNQLYDSGYYVAEVEETVDEKLSRIARELEEIKLEKDMMITPETTTETNKLLQLLNNLKKSEPPIRSEILSSEQLRIDGIFNQIKQQQDVQSISRIKDGQEGLISLEDRLSSIEKLIGEDVLLEVGKKPISSIQKTLNDLERKISIVNNPEYNFENVTKQLDTLNKEMDKMEMRKKLFNLTDIYDIGGSKDDNSKDDNSIIDSLVEKLPEIKKNNEIIPLILKRLKTLNNIHNDMNINVELSKNMDQIITDLKIDIKNWDNSINQIYENIENYSQNFENNSKAMQTRLEQLSLKIEALDID</sequence>
<dbReference type="GO" id="GO:0005737">
    <property type="term" value="C:cytoplasm"/>
    <property type="evidence" value="ECO:0007669"/>
    <property type="project" value="UniProtKB-SubCell"/>
</dbReference>
<keyword evidence="5" id="KW-1185">Reference proteome</keyword>
<name>A0A8J5QE87_9ASCO</name>
<comment type="caution">
    <text evidence="4">The sequence shown here is derived from an EMBL/GenBank/DDBJ whole genome shotgun (WGS) entry which is preliminary data.</text>
</comment>
<proteinExistence type="predicted"/>
<evidence type="ECO:0000256" key="2">
    <source>
        <dbReference type="ARBA" id="ARBA00022490"/>
    </source>
</evidence>
<dbReference type="GeneID" id="73472373"/>
<organism evidence="4 5">
    <name type="scientific">[Candida] subhashii</name>
    <dbReference type="NCBI Taxonomy" id="561895"/>
    <lineage>
        <taxon>Eukaryota</taxon>
        <taxon>Fungi</taxon>
        <taxon>Dikarya</taxon>
        <taxon>Ascomycota</taxon>
        <taxon>Saccharomycotina</taxon>
        <taxon>Pichiomycetes</taxon>
        <taxon>Debaryomycetaceae</taxon>
        <taxon>Spathaspora</taxon>
    </lineage>
</organism>
<dbReference type="GO" id="GO:0005869">
    <property type="term" value="C:dynactin complex"/>
    <property type="evidence" value="ECO:0007669"/>
    <property type="project" value="InterPro"/>
</dbReference>
<dbReference type="EMBL" id="JAGSYN010000272">
    <property type="protein sequence ID" value="KAG7660898.1"/>
    <property type="molecule type" value="Genomic_DNA"/>
</dbReference>
<gene>
    <name evidence="4" type="ORF">J8A68_005573</name>
</gene>
<evidence type="ECO:0000313" key="4">
    <source>
        <dbReference type="EMBL" id="KAG7660898.1"/>
    </source>
</evidence>
<comment type="subcellular location">
    <subcellularLocation>
        <location evidence="1">Cytoplasm</location>
    </subcellularLocation>
</comment>
<dbReference type="GO" id="GO:0007017">
    <property type="term" value="P:microtubule-based process"/>
    <property type="evidence" value="ECO:0007669"/>
    <property type="project" value="InterPro"/>
</dbReference>
<evidence type="ECO:0000313" key="5">
    <source>
        <dbReference type="Proteomes" id="UP000694255"/>
    </source>
</evidence>
<dbReference type="OrthoDB" id="4977at2759"/>
<keyword evidence="3" id="KW-0175">Coiled coil</keyword>
<feature type="coiled-coil region" evidence="3">
    <location>
        <begin position="227"/>
        <end position="254"/>
    </location>
</feature>
<dbReference type="InterPro" id="IPR028133">
    <property type="entry name" value="Dynamitin"/>
</dbReference>